<sequence>MLAYLLDMSRILRSVRTALSRSPIYSAFPLGHSSVDNAPADEWMAEME</sequence>
<dbReference type="EMBL" id="AB518069">
    <property type="protein sequence ID" value="BAH98146.1"/>
    <property type="molecule type" value="Genomic_DNA"/>
</dbReference>
<proteinExistence type="predicted"/>
<protein>
    <submittedName>
        <fullName evidence="1">Uncharacterized protein</fullName>
    </submittedName>
</protein>
<organism evidence="1">
    <name type="scientific">Thermochromatium tepidum</name>
    <name type="common">Chromatium tepidum</name>
    <dbReference type="NCBI Taxonomy" id="1050"/>
    <lineage>
        <taxon>Bacteria</taxon>
        <taxon>Pseudomonadati</taxon>
        <taxon>Pseudomonadota</taxon>
        <taxon>Gammaproteobacteria</taxon>
        <taxon>Chromatiales</taxon>
        <taxon>Chromatiaceae</taxon>
        <taxon>Thermochromatium</taxon>
    </lineage>
</organism>
<name>C7G4D4_THETI</name>
<accession>C7G4D4</accession>
<reference evidence="1" key="1">
    <citation type="journal article" date="2012" name="Photosyn. Res.">
        <title>Gene sequencing and characterization of the light-harvesting complex 2 from thermophilic purple sulfur bacterium Thermochromatium tepidum.</title>
        <authorList>
            <person name="Sekine F."/>
            <person name="Horiguchi K."/>
            <person name="Kashino Y."/>
            <person name="Shimizu Y."/>
            <person name="Yu L.-J."/>
            <person name="Kobayashi M."/>
            <person name="Wang Z.-Y."/>
        </authorList>
    </citation>
    <scope>NUCLEOTIDE SEQUENCE</scope>
</reference>
<dbReference type="AlphaFoldDB" id="C7G4D4"/>
<evidence type="ECO:0000313" key="1">
    <source>
        <dbReference type="EMBL" id="BAH98146.1"/>
    </source>
</evidence>